<keyword evidence="5" id="KW-1185">Reference proteome</keyword>
<dbReference type="OrthoDB" id="9805006at2"/>
<evidence type="ECO:0000313" key="5">
    <source>
        <dbReference type="Proteomes" id="UP000319375"/>
    </source>
</evidence>
<dbReference type="GO" id="GO:0000028">
    <property type="term" value="P:ribosomal small subunit assembly"/>
    <property type="evidence" value="ECO:0007669"/>
    <property type="project" value="TreeGrafter"/>
</dbReference>
<dbReference type="SUPFAM" id="SSF75420">
    <property type="entry name" value="YhbC-like, N-terminal domain"/>
    <property type="match status" value="1"/>
</dbReference>
<feature type="non-terminal residue" evidence="4">
    <location>
        <position position="127"/>
    </location>
</feature>
<dbReference type="CDD" id="cd01734">
    <property type="entry name" value="YlxS_C"/>
    <property type="match status" value="1"/>
</dbReference>
<dbReference type="InterPro" id="IPR028998">
    <property type="entry name" value="RimP_C"/>
</dbReference>
<comment type="caution">
    <text evidence="4">The sequence shown here is derived from an EMBL/GenBank/DDBJ whole genome shotgun (WGS) entry which is preliminary data.</text>
</comment>
<dbReference type="GO" id="GO:0005829">
    <property type="term" value="C:cytosol"/>
    <property type="evidence" value="ECO:0007669"/>
    <property type="project" value="TreeGrafter"/>
</dbReference>
<evidence type="ECO:0000259" key="3">
    <source>
        <dbReference type="Pfam" id="PF02576"/>
    </source>
</evidence>
<dbReference type="InterPro" id="IPR003728">
    <property type="entry name" value="Ribosome_maturation_RimP"/>
</dbReference>
<dbReference type="InterPro" id="IPR035956">
    <property type="entry name" value="RimP_N_sf"/>
</dbReference>
<gene>
    <name evidence="4" type="ORF">FK530_25155</name>
</gene>
<proteinExistence type="inferred from homology"/>
<keyword evidence="2" id="KW-0690">Ribosome biogenesis</keyword>
<protein>
    <submittedName>
        <fullName evidence="4">Ribosome maturation factor RimP</fullName>
    </submittedName>
</protein>
<name>A0A5C5RGW9_9ACTN</name>
<evidence type="ECO:0000313" key="4">
    <source>
        <dbReference type="EMBL" id="TWS21663.1"/>
    </source>
</evidence>
<dbReference type="EMBL" id="VIGX01000224">
    <property type="protein sequence ID" value="TWS21663.1"/>
    <property type="molecule type" value="Genomic_DNA"/>
</dbReference>
<organism evidence="4 5">
    <name type="scientific">Tsukamurella conjunctivitidis</name>
    <dbReference type="NCBI Taxonomy" id="2592068"/>
    <lineage>
        <taxon>Bacteria</taxon>
        <taxon>Bacillati</taxon>
        <taxon>Actinomycetota</taxon>
        <taxon>Actinomycetes</taxon>
        <taxon>Mycobacteriales</taxon>
        <taxon>Tsukamurellaceae</taxon>
        <taxon>Tsukamurella</taxon>
    </lineage>
</organism>
<dbReference type="PANTHER" id="PTHR33867:SF1">
    <property type="entry name" value="RIBOSOME MATURATION FACTOR RIMP"/>
    <property type="match status" value="1"/>
</dbReference>
<evidence type="ECO:0000256" key="1">
    <source>
        <dbReference type="ARBA" id="ARBA00022490"/>
    </source>
</evidence>
<reference evidence="4 5" key="1">
    <citation type="submission" date="2019-06" db="EMBL/GenBank/DDBJ databases">
        <title>Tsukamurella conjunctivitidis sp. nov., Tsukamurella assacharolytica sp. nov. and Tsukamurella sputae sp. nov. isolated from patients with conjunctivitis, bacteraemia (lymphoma) and respiratory infection (sputum) in Hong Kong.</title>
        <authorList>
            <person name="Teng J.L.L."/>
            <person name="Lee H.H."/>
            <person name="Fong J.Y.H."/>
            <person name="Fok K.M.N."/>
            <person name="Lau S.K.P."/>
            <person name="Woo P.C.Y."/>
        </authorList>
    </citation>
    <scope>NUCLEOTIDE SEQUENCE [LARGE SCALE GENOMIC DNA]</scope>
    <source>
        <strain evidence="4 5">HKU72</strain>
    </source>
</reference>
<sequence>MKEPPVAAPRESAPLRSLLEGVVAESGLALDSVVELHQNGSPVVRVVVDVTGEEGEVDSDTLAAVSRAVSKAMDAADPIDGEYLLEVSTPGAERELTRPRHWRRALGRLVHIKLREGDALTGRLVEV</sequence>
<feature type="domain" description="Ribosome maturation factor RimP N-terminal" evidence="3">
    <location>
        <begin position="18"/>
        <end position="93"/>
    </location>
</feature>
<keyword evidence="1" id="KW-0963">Cytoplasm</keyword>
<dbReference type="Proteomes" id="UP000319375">
    <property type="component" value="Unassembled WGS sequence"/>
</dbReference>
<accession>A0A5C5RGW9</accession>
<dbReference type="Pfam" id="PF02576">
    <property type="entry name" value="RimP_N"/>
    <property type="match status" value="1"/>
</dbReference>
<dbReference type="InterPro" id="IPR028989">
    <property type="entry name" value="RimP_N"/>
</dbReference>
<dbReference type="PANTHER" id="PTHR33867">
    <property type="entry name" value="RIBOSOME MATURATION FACTOR RIMP"/>
    <property type="match status" value="1"/>
</dbReference>
<dbReference type="Gene3D" id="3.30.300.70">
    <property type="entry name" value="RimP-like superfamily, N-terminal"/>
    <property type="match status" value="1"/>
</dbReference>
<dbReference type="GO" id="GO:0006412">
    <property type="term" value="P:translation"/>
    <property type="evidence" value="ECO:0007669"/>
    <property type="project" value="TreeGrafter"/>
</dbReference>
<evidence type="ECO:0000256" key="2">
    <source>
        <dbReference type="ARBA" id="ARBA00022517"/>
    </source>
</evidence>
<dbReference type="HAMAP" id="MF_01077">
    <property type="entry name" value="RimP"/>
    <property type="match status" value="1"/>
</dbReference>
<dbReference type="AlphaFoldDB" id="A0A5C5RGW9"/>